<feature type="chain" id="PRO_5046192234" description="Curli production assembly/transport component CsgG" evidence="1">
    <location>
        <begin position="24"/>
        <end position="383"/>
    </location>
</feature>
<name>A0ABT3CPN7_9BACT</name>
<protein>
    <recommendedName>
        <fullName evidence="4">Curli production assembly/transport component CsgG</fullName>
    </recommendedName>
</protein>
<dbReference type="Proteomes" id="UP001300692">
    <property type="component" value="Unassembled WGS sequence"/>
</dbReference>
<reference evidence="2 3" key="1">
    <citation type="submission" date="2022-10" db="EMBL/GenBank/DDBJ databases">
        <title>Comparative genomics and taxonomic characterization of three novel marine species of genus Reichenbachiella exhibiting antioxidant and polysaccharide degradation activities.</title>
        <authorList>
            <person name="Muhammad N."/>
            <person name="Lee Y.-J."/>
            <person name="Ko J."/>
            <person name="Kim S.-G."/>
        </authorList>
    </citation>
    <scope>NUCLEOTIDE SEQUENCE [LARGE SCALE GENOMIC DNA]</scope>
    <source>
        <strain evidence="2 3">ABR2-5</strain>
    </source>
</reference>
<organism evidence="2 3">
    <name type="scientific">Reichenbachiella ulvae</name>
    <dbReference type="NCBI Taxonomy" id="2980104"/>
    <lineage>
        <taxon>Bacteria</taxon>
        <taxon>Pseudomonadati</taxon>
        <taxon>Bacteroidota</taxon>
        <taxon>Cytophagia</taxon>
        <taxon>Cytophagales</taxon>
        <taxon>Reichenbachiellaceae</taxon>
        <taxon>Reichenbachiella</taxon>
    </lineage>
</organism>
<sequence length="383" mass="44722">MKRVLLNCLYALLVLLAIQSCKSAKKLYEQGDYYLAVIKSAEKLRKNPDHKKTRDALRKAYPLAVDQIVAEVDRVRATDRKFPNTNTVYLFEKLNRMYDEINRSPGARRVVPNPTSYYQELAKVKLGAAEEQYREGMRELNMGRRENAKEAYAFFQMANKFEPGYKDVKDRIEEAYQMAILNVLVELQPVQSQAYQLSGDFFYDQIVKVFREIESNEFIRFYNPREAQRVNLREPHHVLKMNFVGFNVGDTHTLERVEKVERDSVVVGTVELEDGSKKNVYNTVSAKLTIRRMEVISGGRLRMSVQDDYSGVVLTKEDFNGEFVWFNEWGTFNGDERALSDEQLAICNNKMMMPPPPQDLFVEFTKPIYGQLRSHLIRFYRDY</sequence>
<evidence type="ECO:0000313" key="3">
    <source>
        <dbReference type="Proteomes" id="UP001300692"/>
    </source>
</evidence>
<keyword evidence="1" id="KW-0732">Signal</keyword>
<evidence type="ECO:0000256" key="1">
    <source>
        <dbReference type="SAM" id="SignalP"/>
    </source>
</evidence>
<feature type="signal peptide" evidence="1">
    <location>
        <begin position="1"/>
        <end position="23"/>
    </location>
</feature>
<proteinExistence type="predicted"/>
<evidence type="ECO:0008006" key="4">
    <source>
        <dbReference type="Google" id="ProtNLM"/>
    </source>
</evidence>
<dbReference type="EMBL" id="JAOYOD010000001">
    <property type="protein sequence ID" value="MCV9385582.1"/>
    <property type="molecule type" value="Genomic_DNA"/>
</dbReference>
<keyword evidence="3" id="KW-1185">Reference proteome</keyword>
<accession>A0ABT3CPN7</accession>
<evidence type="ECO:0000313" key="2">
    <source>
        <dbReference type="EMBL" id="MCV9385582.1"/>
    </source>
</evidence>
<dbReference type="PROSITE" id="PS51257">
    <property type="entry name" value="PROKAR_LIPOPROTEIN"/>
    <property type="match status" value="1"/>
</dbReference>
<gene>
    <name evidence="2" type="ORF">N7U62_02855</name>
</gene>
<dbReference type="RefSeq" id="WP_264136366.1">
    <property type="nucleotide sequence ID" value="NZ_JAOYOD010000001.1"/>
</dbReference>
<comment type="caution">
    <text evidence="2">The sequence shown here is derived from an EMBL/GenBank/DDBJ whole genome shotgun (WGS) entry which is preliminary data.</text>
</comment>